<name>A0A318UAA7_9SPHI</name>
<sequence>MKATIFIILTVGLCFFLCSFSENQAETYTLTVKVENLRNSKGVVQFALYNKDNSIPDEDYKKYYRLEKAKIVNGKSEITFKSLPQGRYAVNILHDENNNGKIDKGLLLPKEGIGFSNYQSIGLRNRPNFSKASFELNADKTIDVTVIYM</sequence>
<keyword evidence="1" id="KW-0732">Signal</keyword>
<dbReference type="Pfam" id="PF09912">
    <property type="entry name" value="DUF2141"/>
    <property type="match status" value="1"/>
</dbReference>
<gene>
    <name evidence="2" type="ORF">B0O44_10760</name>
</gene>
<evidence type="ECO:0000313" key="3">
    <source>
        <dbReference type="Proteomes" id="UP000248198"/>
    </source>
</evidence>
<proteinExistence type="predicted"/>
<dbReference type="RefSeq" id="WP_054280987.1">
    <property type="nucleotide sequence ID" value="NZ_QKLU01000007.1"/>
</dbReference>
<organism evidence="2 3">
    <name type="scientific">Pedobacter nutrimenti</name>
    <dbReference type="NCBI Taxonomy" id="1241337"/>
    <lineage>
        <taxon>Bacteria</taxon>
        <taxon>Pseudomonadati</taxon>
        <taxon>Bacteroidota</taxon>
        <taxon>Sphingobacteriia</taxon>
        <taxon>Sphingobacteriales</taxon>
        <taxon>Sphingobacteriaceae</taxon>
        <taxon>Pedobacter</taxon>
    </lineage>
</organism>
<dbReference type="InterPro" id="IPR018673">
    <property type="entry name" value="DUF2141"/>
</dbReference>
<reference evidence="2 3" key="1">
    <citation type="submission" date="2018-06" db="EMBL/GenBank/DDBJ databases">
        <title>Genomic Encyclopedia of Archaeal and Bacterial Type Strains, Phase II (KMG-II): from individual species to whole genera.</title>
        <authorList>
            <person name="Goeker M."/>
        </authorList>
    </citation>
    <scope>NUCLEOTIDE SEQUENCE [LARGE SCALE GENOMIC DNA]</scope>
    <source>
        <strain evidence="2 3">DSM 27372</strain>
    </source>
</reference>
<dbReference type="AlphaFoldDB" id="A0A318UAA7"/>
<dbReference type="Proteomes" id="UP000248198">
    <property type="component" value="Unassembled WGS sequence"/>
</dbReference>
<evidence type="ECO:0000256" key="1">
    <source>
        <dbReference type="SAM" id="SignalP"/>
    </source>
</evidence>
<evidence type="ECO:0000313" key="2">
    <source>
        <dbReference type="EMBL" id="PYF71445.1"/>
    </source>
</evidence>
<keyword evidence="3" id="KW-1185">Reference proteome</keyword>
<comment type="caution">
    <text evidence="2">The sequence shown here is derived from an EMBL/GenBank/DDBJ whole genome shotgun (WGS) entry which is preliminary data.</text>
</comment>
<protein>
    <submittedName>
        <fullName evidence="2">Uncharacterized protein (DUF2141 family)</fullName>
    </submittedName>
</protein>
<accession>A0A318UAA7</accession>
<feature type="signal peptide" evidence="1">
    <location>
        <begin position="1"/>
        <end position="24"/>
    </location>
</feature>
<dbReference type="EMBL" id="QKLU01000007">
    <property type="protein sequence ID" value="PYF71445.1"/>
    <property type="molecule type" value="Genomic_DNA"/>
</dbReference>
<dbReference type="OrthoDB" id="9788332at2"/>
<feature type="chain" id="PRO_5016462803" evidence="1">
    <location>
        <begin position="25"/>
        <end position="149"/>
    </location>
</feature>